<keyword evidence="2" id="KW-1185">Reference proteome</keyword>
<accession>A0ABY7A3W0</accession>
<gene>
    <name evidence="1" type="ORF">OU419_11020</name>
</gene>
<reference evidence="1" key="1">
    <citation type="submission" date="2022-11" db="EMBL/GenBank/DDBJ databases">
        <title>Pseudomonas triclosanedens sp. nov., a triclosan degrader isolated from activated sludge.</title>
        <authorList>
            <person name="Yin Y."/>
            <person name="Lu Z."/>
        </authorList>
    </citation>
    <scope>NUCLEOTIDE SEQUENCE</scope>
    <source>
        <strain evidence="1">ZM23</strain>
    </source>
</reference>
<sequence>MSDEQRSFPCNQCGECCRRVHLLKETAALDRGDGTCVHFDEGQRTCRIYDERPDICRVDRQYETIYRQVMSWAEFSELNQAACRMLQGGDVLHDREQG</sequence>
<organism evidence="1 2">
    <name type="scientific">Pseudomonas triclosanedens</name>
    <dbReference type="NCBI Taxonomy" id="2961893"/>
    <lineage>
        <taxon>Bacteria</taxon>
        <taxon>Pseudomonadati</taxon>
        <taxon>Pseudomonadota</taxon>
        <taxon>Gammaproteobacteria</taxon>
        <taxon>Pseudomonadales</taxon>
        <taxon>Pseudomonadaceae</taxon>
        <taxon>Pseudomonas</taxon>
    </lineage>
</organism>
<dbReference type="Proteomes" id="UP001163624">
    <property type="component" value="Chromosome"/>
</dbReference>
<dbReference type="Pfam" id="PF03692">
    <property type="entry name" value="CxxCxxCC"/>
    <property type="match status" value="1"/>
</dbReference>
<evidence type="ECO:0000313" key="2">
    <source>
        <dbReference type="Proteomes" id="UP001163624"/>
    </source>
</evidence>
<dbReference type="EMBL" id="CP113432">
    <property type="protein sequence ID" value="WAI51749.1"/>
    <property type="molecule type" value="Genomic_DNA"/>
</dbReference>
<proteinExistence type="predicted"/>
<name>A0ABY7A3W0_9PSED</name>
<dbReference type="InterPro" id="IPR005358">
    <property type="entry name" value="Puta_zinc/iron-chelating_dom"/>
</dbReference>
<evidence type="ECO:0000313" key="1">
    <source>
        <dbReference type="EMBL" id="WAI51749.1"/>
    </source>
</evidence>
<protein>
    <submittedName>
        <fullName evidence="1">YkgJ family cysteine cluster protein</fullName>
    </submittedName>
</protein>
<dbReference type="RefSeq" id="WP_254472192.1">
    <property type="nucleotide sequence ID" value="NZ_CP113432.1"/>
</dbReference>